<keyword evidence="1 3" id="KW-0560">Oxidoreductase</keyword>
<reference evidence="3" key="1">
    <citation type="submission" date="2016-10" db="EMBL/GenBank/DDBJ databases">
        <title>Sequence of Gallionella enrichment culture.</title>
        <authorList>
            <person name="Poehlein A."/>
            <person name="Muehling M."/>
            <person name="Daniel R."/>
        </authorList>
    </citation>
    <scope>NUCLEOTIDE SEQUENCE</scope>
</reference>
<organism evidence="3">
    <name type="scientific">mine drainage metagenome</name>
    <dbReference type="NCBI Taxonomy" id="410659"/>
    <lineage>
        <taxon>unclassified sequences</taxon>
        <taxon>metagenomes</taxon>
        <taxon>ecological metagenomes</taxon>
    </lineage>
</organism>
<dbReference type="Gene3D" id="3.30.9.10">
    <property type="entry name" value="D-Amino Acid Oxidase, subunit A, domain 2"/>
    <property type="match status" value="1"/>
</dbReference>
<dbReference type="GO" id="GO:0050622">
    <property type="term" value="F:glycine dehydrogenase (cyanide-forming) activity"/>
    <property type="evidence" value="ECO:0007669"/>
    <property type="project" value="UniProtKB-EC"/>
</dbReference>
<evidence type="ECO:0000259" key="2">
    <source>
        <dbReference type="Pfam" id="PF01266"/>
    </source>
</evidence>
<dbReference type="Pfam" id="PF01266">
    <property type="entry name" value="DAO"/>
    <property type="match status" value="1"/>
</dbReference>
<dbReference type="AlphaFoldDB" id="A0A1J5QYV4"/>
<comment type="caution">
    <text evidence="3">The sequence shown here is derived from an EMBL/GenBank/DDBJ whole genome shotgun (WGS) entry which is preliminary data.</text>
</comment>
<feature type="domain" description="FAD dependent oxidoreductase" evidence="2">
    <location>
        <begin position="5"/>
        <end position="328"/>
    </location>
</feature>
<dbReference type="SUPFAM" id="SSF54373">
    <property type="entry name" value="FAD-linked reductases, C-terminal domain"/>
    <property type="match status" value="1"/>
</dbReference>
<evidence type="ECO:0000313" key="3">
    <source>
        <dbReference type="EMBL" id="OIQ88897.1"/>
    </source>
</evidence>
<dbReference type="PANTHER" id="PTHR13847">
    <property type="entry name" value="SARCOSINE DEHYDROGENASE-RELATED"/>
    <property type="match status" value="1"/>
</dbReference>
<dbReference type="InterPro" id="IPR006076">
    <property type="entry name" value="FAD-dep_OxRdtase"/>
</dbReference>
<sequence>MRRHAVIIGAGVVGCLSALALVERGWRVTLIDRGTLGGEASWAGGGILFPLLPWNYSDPVNRLALAGAARHPELCEQLRADTGIDPQYQACGMRILPPFDLDRAQRWCRAYGISAEPQADTLWLPSVSQLRNPRLMRALGTLLTRRGVSLVEHAQLIPLPDNTERLVEWRDAQGRVFAADAFVLAAGAWSQTLLGCHAPSLQMKPMRGQMLLYQLAPGTLTHMLYREDFYLIPRQDGRILAGSTVEDVGFDKSTTPAIAAELAAKAAALLPQLAGTAIIRHWSGLRPGSPDNVPVIARHPRFDNLFLNTGHFRYGVTMAPASAEILAGLMCGETPILDPAPYAFPA</sequence>
<gene>
    <name evidence="3" type="primary">hcnC_2</name>
    <name evidence="3" type="ORF">GALL_292230</name>
</gene>
<name>A0A1J5QYV4_9ZZZZ</name>
<dbReference type="PANTHER" id="PTHR13847:SF289">
    <property type="entry name" value="GLYCINE OXIDASE"/>
    <property type="match status" value="1"/>
</dbReference>
<evidence type="ECO:0000256" key="1">
    <source>
        <dbReference type="ARBA" id="ARBA00023002"/>
    </source>
</evidence>
<protein>
    <submittedName>
        <fullName evidence="3">Hydrogen cyanide synthase subunit HcnC</fullName>
        <ecNumber evidence="3">1.4.99.5</ecNumber>
    </submittedName>
</protein>
<dbReference type="EC" id="1.4.99.5" evidence="3"/>
<dbReference type="EMBL" id="MLJW01000353">
    <property type="protein sequence ID" value="OIQ88897.1"/>
    <property type="molecule type" value="Genomic_DNA"/>
</dbReference>
<dbReference type="InterPro" id="IPR036188">
    <property type="entry name" value="FAD/NAD-bd_sf"/>
</dbReference>
<dbReference type="GO" id="GO:0005737">
    <property type="term" value="C:cytoplasm"/>
    <property type="evidence" value="ECO:0007669"/>
    <property type="project" value="TreeGrafter"/>
</dbReference>
<proteinExistence type="predicted"/>
<dbReference type="SUPFAM" id="SSF51905">
    <property type="entry name" value="FAD/NAD(P)-binding domain"/>
    <property type="match status" value="1"/>
</dbReference>
<accession>A0A1J5QYV4</accession>
<dbReference type="PROSITE" id="PS51257">
    <property type="entry name" value="PROKAR_LIPOPROTEIN"/>
    <property type="match status" value="1"/>
</dbReference>
<dbReference type="Gene3D" id="3.50.50.60">
    <property type="entry name" value="FAD/NAD(P)-binding domain"/>
    <property type="match status" value="1"/>
</dbReference>